<proteinExistence type="predicted"/>
<protein>
    <submittedName>
        <fullName evidence="1">Uncharacterized protein</fullName>
    </submittedName>
</protein>
<comment type="caution">
    <text evidence="1">The sequence shown here is derived from an EMBL/GenBank/DDBJ whole genome shotgun (WGS) entry which is preliminary data.</text>
</comment>
<evidence type="ECO:0000313" key="2">
    <source>
        <dbReference type="Proteomes" id="UP001234202"/>
    </source>
</evidence>
<dbReference type="EMBL" id="JASBWV010000001">
    <property type="protein sequence ID" value="KAJ9128002.1"/>
    <property type="molecule type" value="Genomic_DNA"/>
</dbReference>
<accession>A0ACC2XVJ3</accession>
<name>A0ACC2XVJ3_9TREE</name>
<keyword evidence="2" id="KW-1185">Reference proteome</keyword>
<organism evidence="1 2">
    <name type="scientific">Naganishia onofrii</name>
    <dbReference type="NCBI Taxonomy" id="1851511"/>
    <lineage>
        <taxon>Eukaryota</taxon>
        <taxon>Fungi</taxon>
        <taxon>Dikarya</taxon>
        <taxon>Basidiomycota</taxon>
        <taxon>Agaricomycotina</taxon>
        <taxon>Tremellomycetes</taxon>
        <taxon>Filobasidiales</taxon>
        <taxon>Filobasidiaceae</taxon>
        <taxon>Naganishia</taxon>
    </lineage>
</organism>
<evidence type="ECO:0000313" key="1">
    <source>
        <dbReference type="EMBL" id="KAJ9128002.1"/>
    </source>
</evidence>
<sequence length="514" mass="55270">MSSFGTAYRVHTYGESHCKSVGAIIDGVPPGLTLTNEDIQVQLSRRRPGQSDITTPPHFFASSEAVVGWRASLPSSSAPVRASESPPSLRERRPKSIFPCLLSLWRATLLRVPAYLAFAYPTTLSLSPPSQRSEYDSVTIQSGTEHGVTLGTPIGLIVQNKDQRPHDYTETDFFPRPSHADFTYLAKYGLKASSGGGRASARETIGRVAAGAIAEKFLLEAYGVEIVAFVGQAGKVKIPFRKQDPANLDPEEDDEVLSEEYVQLINTVTREQVDKDITRCPHPETSKRMEAAIRAAKANNDSMGGTITCVIRNCPVGLGEPCFDKLEAVLAHAMLSIPSTKGFEIGSGFRGAEIMGSKHNDPFVEKPTRDGKGTRLGTSTNWSGGIQGGISNGEDIYFRVGFKPPATISQEQETARYDGSSGTLATRGRHDPCVLPRAVPIVETMAAIVIMDAVLQQNSRAASAALLAPLTHLPPTMVIPSSKTVSQILAGDLKEASKEVDLSVKPKDDGPAEQ</sequence>
<reference evidence="1" key="1">
    <citation type="submission" date="2023-04" db="EMBL/GenBank/DDBJ databases">
        <title>Draft Genome sequencing of Naganishia species isolated from polar environments using Oxford Nanopore Technology.</title>
        <authorList>
            <person name="Leo P."/>
            <person name="Venkateswaran K."/>
        </authorList>
    </citation>
    <scope>NUCLEOTIDE SEQUENCE</scope>
    <source>
        <strain evidence="1">DBVPG 5303</strain>
    </source>
</reference>
<gene>
    <name evidence="1" type="ORF">QFC24_000289</name>
</gene>
<dbReference type="Proteomes" id="UP001234202">
    <property type="component" value="Unassembled WGS sequence"/>
</dbReference>